<dbReference type="CDD" id="cd04458">
    <property type="entry name" value="CSP_CDS"/>
    <property type="match status" value="1"/>
</dbReference>
<dbReference type="KEGG" id="fgr:FGSG_13818"/>
<dbReference type="InterPro" id="IPR002059">
    <property type="entry name" value="CSP_DNA-bd"/>
</dbReference>
<dbReference type="Proteomes" id="UP000070720">
    <property type="component" value="Chromosome 1"/>
</dbReference>
<dbReference type="Gene3D" id="2.40.50.140">
    <property type="entry name" value="Nucleic acid-binding proteins"/>
    <property type="match status" value="1"/>
</dbReference>
<dbReference type="InParanoid" id="I1SAD7"/>
<dbReference type="InterPro" id="IPR019844">
    <property type="entry name" value="CSD_CS"/>
</dbReference>
<dbReference type="PHI-base" id="PHI:1607"/>
<reference evidence="3 4" key="1">
    <citation type="journal article" date="2007" name="Science">
        <title>The Fusarium graminearum genome reveals a link between localized polymorphism and pathogen specialization.</title>
        <authorList>
            <person name="Cuomo C.A."/>
            <person name="Gueldener U."/>
            <person name="Xu J.-R."/>
            <person name="Trail F."/>
            <person name="Turgeon B.G."/>
            <person name="Di Pietro A."/>
            <person name="Walton J.D."/>
            <person name="Ma L.-J."/>
            <person name="Baker S.E."/>
            <person name="Rep M."/>
            <person name="Adam G."/>
            <person name="Antoniw J."/>
            <person name="Baldwin T."/>
            <person name="Calvo S.E."/>
            <person name="Chang Y.-L."/>
            <person name="DeCaprio D."/>
            <person name="Gale L.R."/>
            <person name="Gnerre S."/>
            <person name="Goswami R.S."/>
            <person name="Hammond-Kosack K."/>
            <person name="Harris L.J."/>
            <person name="Hilburn K."/>
            <person name="Kennell J.C."/>
            <person name="Kroken S."/>
            <person name="Magnuson J.K."/>
            <person name="Mannhaupt G."/>
            <person name="Mauceli E.W."/>
            <person name="Mewes H.-W."/>
            <person name="Mitterbauer R."/>
            <person name="Muehlbauer G."/>
            <person name="Muensterkoetter M."/>
            <person name="Nelson D."/>
            <person name="O'Donnell K."/>
            <person name="Ouellet T."/>
            <person name="Qi W."/>
            <person name="Quesneville H."/>
            <person name="Roncero M.I.G."/>
            <person name="Seong K.-Y."/>
            <person name="Tetko I.V."/>
            <person name="Urban M."/>
            <person name="Waalwijk C."/>
            <person name="Ward T.J."/>
            <person name="Yao J."/>
            <person name="Birren B.W."/>
            <person name="Kistler H.C."/>
        </authorList>
    </citation>
    <scope>NUCLEOTIDE SEQUENCE [LARGE SCALE GENOMIC DNA]</scope>
    <source>
        <strain evidence="4">ATCC MYA-4620 / CBS 123657 / FGSC 9075 / NRRL 31084 / PH-1</strain>
        <strain evidence="3">PH-1 / ATCC MYA-4620 / FGSC 9075 / NRRL 31084</strain>
    </source>
</reference>
<dbReference type="AlphaFoldDB" id="I1SAD7"/>
<reference evidence="2 4" key="3">
    <citation type="journal article" date="2015" name="BMC Genomics">
        <title>The completed genome sequence of the pathogenic ascomycete fungus Fusarium graminearum.</title>
        <authorList>
            <person name="King R."/>
            <person name="Urban M."/>
            <person name="Hammond-Kosack M.C."/>
            <person name="Hassani-Pak K."/>
            <person name="Hammond-Kosack K.E."/>
        </authorList>
    </citation>
    <scope>NUCLEOTIDE SEQUENCE [LARGE SCALE GENOMIC DNA]</scope>
    <source>
        <strain evidence="4">ATCC MYA-4620 / CBS 123657 / FGSC 9075 / NRRL 31084 / PH-1</strain>
        <strain evidence="2">PH-1</strain>
    </source>
</reference>
<proteinExistence type="predicted"/>
<reference evidence="3 4" key="2">
    <citation type="journal article" date="2010" name="Nature">
        <title>Comparative genomics reveals mobile pathogenicity chromosomes in Fusarium.</title>
        <authorList>
            <person name="Ma L.J."/>
            <person name="van der Does H.C."/>
            <person name="Borkovich K.A."/>
            <person name="Coleman J.J."/>
            <person name="Daboussi M.J."/>
            <person name="Di Pietro A."/>
            <person name="Dufresne M."/>
            <person name="Freitag M."/>
            <person name="Grabherr M."/>
            <person name="Henrissat B."/>
            <person name="Houterman P.M."/>
            <person name="Kang S."/>
            <person name="Shim W.B."/>
            <person name="Woloshuk C."/>
            <person name="Xie X."/>
            <person name="Xu J.R."/>
            <person name="Antoniw J."/>
            <person name="Baker S.E."/>
            <person name="Bluhm B.H."/>
            <person name="Breakspear A."/>
            <person name="Brown D.W."/>
            <person name="Butchko R.A."/>
            <person name="Chapman S."/>
            <person name="Coulson R."/>
            <person name="Coutinho P.M."/>
            <person name="Danchin E.G."/>
            <person name="Diener A."/>
            <person name="Gale L.R."/>
            <person name="Gardiner D.M."/>
            <person name="Goff S."/>
            <person name="Hammond-Kosack K.E."/>
            <person name="Hilburn K."/>
            <person name="Hua-Van A."/>
            <person name="Jonkers W."/>
            <person name="Kazan K."/>
            <person name="Kodira C.D."/>
            <person name="Koehrsen M."/>
            <person name="Kumar L."/>
            <person name="Lee Y.H."/>
            <person name="Li L."/>
            <person name="Manners J.M."/>
            <person name="Miranda-Saavedra D."/>
            <person name="Mukherjee M."/>
            <person name="Park G."/>
            <person name="Park J."/>
            <person name="Park S.Y."/>
            <person name="Proctor R.H."/>
            <person name="Regev A."/>
            <person name="Ruiz-Roldan M.C."/>
            <person name="Sain D."/>
            <person name="Sakthikumar S."/>
            <person name="Sykes S."/>
            <person name="Schwartz D.C."/>
            <person name="Turgeon B.G."/>
            <person name="Wapinski I."/>
            <person name="Yoder O."/>
            <person name="Young S."/>
            <person name="Zeng Q."/>
            <person name="Zhou S."/>
            <person name="Galagan J."/>
            <person name="Cuomo C.A."/>
            <person name="Kistler H.C."/>
            <person name="Rep M."/>
        </authorList>
    </citation>
    <scope>GENOME REANNOTATION</scope>
    <source>
        <strain evidence="4">ATCC MYA-4620 / CBS 123657 / FGSC 9075 / NRRL 31084 / PH-1</strain>
        <strain evidence="3">PH-1 / ATCC MYA-4620 / FGSC 9075 / NRRL 31084</strain>
    </source>
</reference>
<dbReference type="SUPFAM" id="SSF50249">
    <property type="entry name" value="Nucleic acid-binding proteins"/>
    <property type="match status" value="1"/>
</dbReference>
<dbReference type="GO" id="GO:0003676">
    <property type="term" value="F:nucleic acid binding"/>
    <property type="evidence" value="ECO:0007669"/>
    <property type="project" value="InterPro"/>
</dbReference>
<dbReference type="InterPro" id="IPR011129">
    <property type="entry name" value="CSD"/>
</dbReference>
<evidence type="ECO:0000313" key="3">
    <source>
        <dbReference type="EnsemblFungi" id="CEF76185"/>
    </source>
</evidence>
<dbReference type="PANTHER" id="PTHR46565">
    <property type="entry name" value="COLD SHOCK DOMAIN PROTEIN 2"/>
    <property type="match status" value="1"/>
</dbReference>
<keyword evidence="4" id="KW-1185">Reference proteome</keyword>
<dbReference type="Pfam" id="PF00313">
    <property type="entry name" value="CSD"/>
    <property type="match status" value="1"/>
</dbReference>
<organism evidence="2 4">
    <name type="scientific">Gibberella zeae (strain ATCC MYA-4620 / CBS 123657 / FGSC 9075 / NRRL 31084 / PH-1)</name>
    <name type="common">Wheat head blight fungus</name>
    <name type="synonym">Fusarium graminearum</name>
    <dbReference type="NCBI Taxonomy" id="229533"/>
    <lineage>
        <taxon>Eukaryota</taxon>
        <taxon>Fungi</taxon>
        <taxon>Dikarya</taxon>
        <taxon>Ascomycota</taxon>
        <taxon>Pezizomycotina</taxon>
        <taxon>Sordariomycetes</taxon>
        <taxon>Hypocreomycetidae</taxon>
        <taxon>Hypocreales</taxon>
        <taxon>Nectriaceae</taxon>
        <taxon>Fusarium</taxon>
    </lineage>
</organism>
<dbReference type="RefSeq" id="XP_011319728.1">
    <property type="nucleotide sequence ID" value="XM_011321426.1"/>
</dbReference>
<dbReference type="HOGENOM" id="CLU_117621_2_1_1"/>
<dbReference type="PRINTS" id="PR00050">
    <property type="entry name" value="COLDSHOCK"/>
</dbReference>
<feature type="domain" description="CSD" evidence="1">
    <location>
        <begin position="7"/>
        <end position="73"/>
    </location>
</feature>
<dbReference type="eggNOG" id="KOG3070">
    <property type="taxonomic scope" value="Eukaryota"/>
</dbReference>
<dbReference type="SMART" id="SM00357">
    <property type="entry name" value="CSP"/>
    <property type="match status" value="1"/>
</dbReference>
<dbReference type="PROSITE" id="PS51857">
    <property type="entry name" value="CSD_2"/>
    <property type="match status" value="1"/>
</dbReference>
<accession>I1SAD7</accession>
<dbReference type="VEuPathDB" id="FungiDB:FGRAMPH1_01G08765"/>
<accession>A0A098DCL1</accession>
<dbReference type="EMBL" id="HG970332">
    <property type="protein sequence ID" value="CEF76185.1"/>
    <property type="molecule type" value="Genomic_DNA"/>
</dbReference>
<evidence type="ECO:0000313" key="4">
    <source>
        <dbReference type="Proteomes" id="UP000070720"/>
    </source>
</evidence>
<protein>
    <submittedName>
        <fullName evidence="2">Chromosome 1, complete genome</fullName>
    </submittedName>
</protein>
<reference evidence="3" key="4">
    <citation type="submission" date="2017-01" db="UniProtKB">
        <authorList>
            <consortium name="EnsemblFungi"/>
        </authorList>
    </citation>
    <scope>IDENTIFICATION</scope>
    <source>
        <strain evidence="3">PH-1 / ATCC MYA-4620 / FGSC 9075 / NRRL 31084</strain>
    </source>
</reference>
<dbReference type="STRING" id="229533.I1SAD7"/>
<dbReference type="PANTHER" id="PTHR46565:SF20">
    <property type="entry name" value="COLD SHOCK DOMAIN-CONTAINING PROTEIN 4"/>
    <property type="match status" value="1"/>
</dbReference>
<dbReference type="PROSITE" id="PS00352">
    <property type="entry name" value="CSD_1"/>
    <property type="match status" value="1"/>
</dbReference>
<dbReference type="EnsemblFungi" id="CEF76185">
    <property type="protein sequence ID" value="CEF76185"/>
    <property type="gene ID" value="FGRRES_13818"/>
</dbReference>
<evidence type="ECO:0000313" key="2">
    <source>
        <dbReference type="EMBL" id="CEF76185.1"/>
    </source>
</evidence>
<gene>
    <name evidence="2" type="ORF">FGRAMPH1_01T08765</name>
</gene>
<evidence type="ECO:0000259" key="1">
    <source>
        <dbReference type="PROSITE" id="PS51857"/>
    </source>
</evidence>
<name>I1SAD7_GIBZE</name>
<sequence>MSLSSEREPGTVKWFNDEKGYGFISPDTGANDLFVHFKAIRGSGFQTLKEGQRLSLELFFRNPADSRAKAVIHTI</sequence>
<dbReference type="InterPro" id="IPR012340">
    <property type="entry name" value="NA-bd_OB-fold"/>
</dbReference>